<proteinExistence type="predicted"/>
<name>A0A660HND3_ZIZJU</name>
<evidence type="ECO:0000313" key="2">
    <source>
        <dbReference type="EMBL" id="AYJ01560.1"/>
    </source>
</evidence>
<reference evidence="2 3" key="1">
    <citation type="journal article" date="2018" name="BMC Genomics">
        <title>Comparative genome analysis of jujube witches'-broom Phytoplasma, an obligate pathogen that causes jujube witches'-broom disease.</title>
        <authorList>
            <person name="Wang J."/>
            <person name="Song L."/>
            <person name="Jiao Q."/>
            <person name="Yang S."/>
            <person name="Gao R."/>
            <person name="Lu X."/>
            <person name="Zhou G."/>
        </authorList>
    </citation>
    <scope>NUCLEOTIDE SEQUENCE [LARGE SCALE GENOMIC DNA]</scope>
    <source>
        <strain evidence="2">Jwb-nky</strain>
    </source>
</reference>
<dbReference type="RefSeq" id="WP_121464251.1">
    <property type="nucleotide sequence ID" value="NZ_CP091835.1"/>
</dbReference>
<dbReference type="KEGG" id="pzi:CWO85_01395"/>
<dbReference type="EMBL" id="CP025121">
    <property type="protein sequence ID" value="AYJ01560.1"/>
    <property type="molecule type" value="Genomic_DNA"/>
</dbReference>
<organism evidence="2 3">
    <name type="scientific">Ziziphus jujuba witches'-broom phytoplasma</name>
    <dbReference type="NCBI Taxonomy" id="135727"/>
    <lineage>
        <taxon>Bacteria</taxon>
        <taxon>Bacillati</taxon>
        <taxon>Mycoplasmatota</taxon>
        <taxon>Mollicutes</taxon>
        <taxon>Acholeplasmatales</taxon>
        <taxon>Acholeplasmataceae</taxon>
        <taxon>Candidatus Phytoplasma</taxon>
        <taxon>16SrV (Elm yellows group)</taxon>
    </lineage>
</organism>
<dbReference type="Proteomes" id="UP000272462">
    <property type="component" value="Chromosome"/>
</dbReference>
<sequence length="58" mass="6740">MKSTNFRSDGQTIENIIEFNPSNEKKIKETKFRSDGTTIDYITEYDLSTGVEIRTTYI</sequence>
<evidence type="ECO:0000259" key="1">
    <source>
        <dbReference type="Pfam" id="PF11178"/>
    </source>
</evidence>
<dbReference type="Pfam" id="PF11178">
    <property type="entry name" value="DUF2963"/>
    <property type="match status" value="1"/>
</dbReference>
<feature type="domain" description="DUF2963" evidence="1">
    <location>
        <begin position="6"/>
        <end position="57"/>
    </location>
</feature>
<accession>A0A660HND3</accession>
<evidence type="ECO:0000313" key="3">
    <source>
        <dbReference type="Proteomes" id="UP000272462"/>
    </source>
</evidence>
<gene>
    <name evidence="2" type="ORF">CWO85_01395</name>
</gene>
<keyword evidence="3" id="KW-1185">Reference proteome</keyword>
<dbReference type="OrthoDB" id="386004at2"/>
<protein>
    <recommendedName>
        <fullName evidence="1">DUF2963 domain-containing protein</fullName>
    </recommendedName>
</protein>
<dbReference type="AlphaFoldDB" id="A0A660HND3"/>
<dbReference type="InterPro" id="IPR021348">
    <property type="entry name" value="DUF2963"/>
</dbReference>